<sequence length="654" mass="75722">MEKICENTSAQKEMSRNLKSSRMGYNYCSKFSEDLNYIYSCPPVYDWRTYAFKPYKKKRSPRYKISKRKWKPKFRKEQRFRKKKFIKKYNKKKGKKHCRCFKCNKEGHYANECPVNIKRVIIPNIEEYSINIGTIDEISDDNSVYEITSYYDSTESESEQPSDKQLKGFDKLKINMITINKTLTQIKVIPLLPSLKLPKKEKISSPGYTIYMGKMLRLKRYRTTEITLDLIILIPFGYYGILHNIPYHAKENIFITHGIIEPMTYQAPTILIKNTSLEDWDYLIRPNDAIGTLVIHKYEDFPIITSETAIDDSENSEKYREFRVNMNTLTSEEVNTTDLHDSVGEQFEITDEDLEKLKEAIPHGEKNEIYKAPSFKSRFLNKHTYIFERMQGNIELKGDDDLTSISLLNKSKIEKLKRKYPKMKYLHIGMIQLKITALFRSGIDTPIMIVCMDERIINKPLSSIIGGAKSNLANRLFGINIHPDFCISLDDQNVEKTCTLSISLKGIQLLPGSKILGIQWEHCMALNDTSTFRSITPNNFVKLFNVGIGKTIQPKVVDIRHLKLDNDIQLFVKTLKPKVQIPVEYFIASGNTISTVTKNPINRISSSISLPRHYEEGETSEPLEARPSFHIPVQDPVEGRTLRLLENKKSITPP</sequence>
<proteinExistence type="predicted"/>
<feature type="domain" description="CCHC-type" evidence="2">
    <location>
        <begin position="99"/>
        <end position="114"/>
    </location>
</feature>
<evidence type="ECO:0000259" key="2">
    <source>
        <dbReference type="PROSITE" id="PS50158"/>
    </source>
</evidence>
<evidence type="ECO:0000256" key="1">
    <source>
        <dbReference type="PROSITE-ProRule" id="PRU00047"/>
    </source>
</evidence>
<dbReference type="EMBL" id="JADCNM010000005">
    <property type="protein sequence ID" value="KAG0483001.1"/>
    <property type="molecule type" value="Genomic_DNA"/>
</dbReference>
<dbReference type="InterPro" id="IPR001878">
    <property type="entry name" value="Znf_CCHC"/>
</dbReference>
<dbReference type="Gene3D" id="2.70.40.10">
    <property type="match status" value="1"/>
</dbReference>
<dbReference type="Pfam" id="PF00098">
    <property type="entry name" value="zf-CCHC"/>
    <property type="match status" value="1"/>
</dbReference>
<dbReference type="SUPFAM" id="SSF51283">
    <property type="entry name" value="dUTPase-like"/>
    <property type="match status" value="1"/>
</dbReference>
<evidence type="ECO:0000313" key="3">
    <source>
        <dbReference type="EMBL" id="KAG0483001.1"/>
    </source>
</evidence>
<dbReference type="GO" id="GO:0008270">
    <property type="term" value="F:zinc ion binding"/>
    <property type="evidence" value="ECO:0007669"/>
    <property type="project" value="UniProtKB-KW"/>
</dbReference>
<dbReference type="AlphaFoldDB" id="A0A835R5C9"/>
<gene>
    <name evidence="3" type="ORF">HPP92_011085</name>
</gene>
<keyword evidence="1" id="KW-0863">Zinc-finger</keyword>
<name>A0A835R5C9_VANPL</name>
<dbReference type="SUPFAM" id="SSF57756">
    <property type="entry name" value="Retrovirus zinc finger-like domains"/>
    <property type="match status" value="1"/>
</dbReference>
<keyword evidence="1" id="KW-0479">Metal-binding</keyword>
<protein>
    <recommendedName>
        <fullName evidence="2">CCHC-type domain-containing protein</fullName>
    </recommendedName>
</protein>
<dbReference type="Gene3D" id="4.10.60.10">
    <property type="entry name" value="Zinc finger, CCHC-type"/>
    <property type="match status" value="1"/>
</dbReference>
<dbReference type="PANTHER" id="PTHR47599:SF4">
    <property type="entry name" value="POLYPROTEIN"/>
    <property type="match status" value="1"/>
</dbReference>
<dbReference type="OrthoDB" id="1544425at2759"/>
<evidence type="ECO:0000313" key="4">
    <source>
        <dbReference type="Proteomes" id="UP000639772"/>
    </source>
</evidence>
<dbReference type="SMART" id="SM00343">
    <property type="entry name" value="ZnF_C2HC"/>
    <property type="match status" value="1"/>
</dbReference>
<dbReference type="Proteomes" id="UP000639772">
    <property type="component" value="Unassembled WGS sequence"/>
</dbReference>
<keyword evidence="1" id="KW-0862">Zinc</keyword>
<dbReference type="PANTHER" id="PTHR47599">
    <property type="entry name" value="CELL-TO-CELL MOVEMENT PROTEIN"/>
    <property type="match status" value="1"/>
</dbReference>
<accession>A0A835R5C9</accession>
<dbReference type="PROSITE" id="PS50158">
    <property type="entry name" value="ZF_CCHC"/>
    <property type="match status" value="1"/>
</dbReference>
<dbReference type="Pfam" id="PF01107">
    <property type="entry name" value="MP"/>
    <property type="match status" value="1"/>
</dbReference>
<organism evidence="3 4">
    <name type="scientific">Vanilla planifolia</name>
    <name type="common">Vanilla</name>
    <dbReference type="NCBI Taxonomy" id="51239"/>
    <lineage>
        <taxon>Eukaryota</taxon>
        <taxon>Viridiplantae</taxon>
        <taxon>Streptophyta</taxon>
        <taxon>Embryophyta</taxon>
        <taxon>Tracheophyta</taxon>
        <taxon>Spermatophyta</taxon>
        <taxon>Magnoliopsida</taxon>
        <taxon>Liliopsida</taxon>
        <taxon>Asparagales</taxon>
        <taxon>Orchidaceae</taxon>
        <taxon>Vanilloideae</taxon>
        <taxon>Vanilleae</taxon>
        <taxon>Vanilla</taxon>
    </lineage>
</organism>
<dbReference type="InterPro" id="IPR036875">
    <property type="entry name" value="Znf_CCHC_sf"/>
</dbReference>
<comment type="caution">
    <text evidence="3">The sequence shown here is derived from an EMBL/GenBank/DDBJ whole genome shotgun (WGS) entry which is preliminary data.</text>
</comment>
<dbReference type="InterPro" id="IPR051596">
    <property type="entry name" value="Caulimoviridae_Movement"/>
</dbReference>
<dbReference type="GO" id="GO:0003676">
    <property type="term" value="F:nucleic acid binding"/>
    <property type="evidence" value="ECO:0007669"/>
    <property type="project" value="InterPro"/>
</dbReference>
<dbReference type="InterPro" id="IPR028919">
    <property type="entry name" value="Viral_movement"/>
</dbReference>
<reference evidence="3 4" key="1">
    <citation type="journal article" date="2020" name="Nat. Food">
        <title>A phased Vanilla planifolia genome enables genetic improvement of flavour and production.</title>
        <authorList>
            <person name="Hasing T."/>
            <person name="Tang H."/>
            <person name="Brym M."/>
            <person name="Khazi F."/>
            <person name="Huang T."/>
            <person name="Chambers A.H."/>
        </authorList>
    </citation>
    <scope>NUCLEOTIDE SEQUENCE [LARGE SCALE GENOMIC DNA]</scope>
    <source>
        <tissue evidence="3">Leaf</tissue>
    </source>
</reference>
<dbReference type="InterPro" id="IPR036157">
    <property type="entry name" value="dUTPase-like_sf"/>
</dbReference>